<feature type="transmembrane region" description="Helical" evidence="4">
    <location>
        <begin position="396"/>
        <end position="414"/>
    </location>
</feature>
<dbReference type="EMBL" id="JBHSPP010000002">
    <property type="protein sequence ID" value="MFC5704638.1"/>
    <property type="molecule type" value="Genomic_DNA"/>
</dbReference>
<dbReference type="EC" id="2.7.7.65" evidence="1"/>
<dbReference type="InterPro" id="IPR043128">
    <property type="entry name" value="Rev_trsase/Diguanyl_cyclase"/>
</dbReference>
<accession>A0ABW0Y785</accession>
<dbReference type="InterPro" id="IPR011990">
    <property type="entry name" value="TPR-like_helical_dom_sf"/>
</dbReference>
<dbReference type="SMART" id="SM00267">
    <property type="entry name" value="GGDEF"/>
    <property type="match status" value="1"/>
</dbReference>
<dbReference type="PROSITE" id="PS50887">
    <property type="entry name" value="GGDEF"/>
    <property type="match status" value="1"/>
</dbReference>
<evidence type="ECO:0000256" key="3">
    <source>
        <dbReference type="SAM" id="Coils"/>
    </source>
</evidence>
<dbReference type="PANTHER" id="PTHR45138:SF9">
    <property type="entry name" value="DIGUANYLATE CYCLASE DGCM-RELATED"/>
    <property type="match status" value="1"/>
</dbReference>
<dbReference type="Gene3D" id="1.25.40.10">
    <property type="entry name" value="Tetratricopeptide repeat domain"/>
    <property type="match status" value="2"/>
</dbReference>
<evidence type="ECO:0000256" key="2">
    <source>
        <dbReference type="ARBA" id="ARBA00034247"/>
    </source>
</evidence>
<dbReference type="CDD" id="cd01949">
    <property type="entry name" value="GGDEF"/>
    <property type="match status" value="1"/>
</dbReference>
<protein>
    <recommendedName>
        <fullName evidence="1">diguanylate cyclase</fullName>
        <ecNumber evidence="1">2.7.7.65</ecNumber>
    </recommendedName>
</protein>
<dbReference type="NCBIfam" id="TIGR00254">
    <property type="entry name" value="GGDEF"/>
    <property type="match status" value="1"/>
</dbReference>
<dbReference type="SMART" id="SM00028">
    <property type="entry name" value="TPR"/>
    <property type="match status" value="3"/>
</dbReference>
<keyword evidence="6" id="KW-0808">Transferase</keyword>
<comment type="catalytic activity">
    <reaction evidence="2">
        <text>2 GTP = 3',3'-c-di-GMP + 2 diphosphate</text>
        <dbReference type="Rhea" id="RHEA:24898"/>
        <dbReference type="ChEBI" id="CHEBI:33019"/>
        <dbReference type="ChEBI" id="CHEBI:37565"/>
        <dbReference type="ChEBI" id="CHEBI:58805"/>
        <dbReference type="EC" id="2.7.7.65"/>
    </reaction>
</comment>
<dbReference type="GO" id="GO:0052621">
    <property type="term" value="F:diguanylate cyclase activity"/>
    <property type="evidence" value="ECO:0007669"/>
    <property type="project" value="UniProtKB-EC"/>
</dbReference>
<evidence type="ECO:0000313" key="7">
    <source>
        <dbReference type="Proteomes" id="UP001596132"/>
    </source>
</evidence>
<dbReference type="RefSeq" id="WP_042641027.1">
    <property type="nucleotide sequence ID" value="NZ_CDDF01000006.1"/>
</dbReference>
<dbReference type="InterPro" id="IPR019734">
    <property type="entry name" value="TPR_rpt"/>
</dbReference>
<evidence type="ECO:0000313" key="6">
    <source>
        <dbReference type="EMBL" id="MFC5704638.1"/>
    </source>
</evidence>
<keyword evidence="7" id="KW-1185">Reference proteome</keyword>
<evidence type="ECO:0000256" key="1">
    <source>
        <dbReference type="ARBA" id="ARBA00012528"/>
    </source>
</evidence>
<dbReference type="PANTHER" id="PTHR45138">
    <property type="entry name" value="REGULATORY COMPONENTS OF SENSORY TRANSDUCTION SYSTEM"/>
    <property type="match status" value="1"/>
</dbReference>
<gene>
    <name evidence="6" type="ORF">ACFPVW_00800</name>
</gene>
<dbReference type="InterPro" id="IPR050469">
    <property type="entry name" value="Diguanylate_Cyclase"/>
</dbReference>
<comment type="caution">
    <text evidence="6">The sequence shown here is derived from an EMBL/GenBank/DDBJ whole genome shotgun (WGS) entry which is preliminary data.</text>
</comment>
<keyword evidence="4" id="KW-0472">Membrane</keyword>
<dbReference type="SUPFAM" id="SSF48452">
    <property type="entry name" value="TPR-like"/>
    <property type="match status" value="1"/>
</dbReference>
<dbReference type="Pfam" id="PF00990">
    <property type="entry name" value="GGDEF"/>
    <property type="match status" value="1"/>
</dbReference>
<evidence type="ECO:0000256" key="4">
    <source>
        <dbReference type="SAM" id="Phobius"/>
    </source>
</evidence>
<evidence type="ECO:0000259" key="5">
    <source>
        <dbReference type="PROSITE" id="PS50887"/>
    </source>
</evidence>
<keyword evidence="3" id="KW-0175">Coiled coil</keyword>
<keyword evidence="4" id="KW-1133">Transmembrane helix</keyword>
<dbReference type="Proteomes" id="UP001596132">
    <property type="component" value="Unassembled WGS sequence"/>
</dbReference>
<sequence length="594" mass="67155">MVLALLWTTQLQASPPLSEEAELQAARDPVGYLQRLDASPQQEMELFHARSLAKAALGRYPDALLDNARARALATARQENARLLDFQLQQVALTLDTEAPQLALSLLAQLQPALGGHPAQQSEWHALNGLALYRTQQFKEAIAELKTAFHLKQQEPKSALSDLQCARVLMTLGNLYADLSLHREAETYYQDALGLMVRLREPNSQTIIRANMARLYIDMARPAKARKLLDALLTNPDLAPDYRAIVLGYQAMALNAQGEWRAAWQSLDEAQAIYQRLGYPQAASRLTETRARTLQGRGEKQLALQLLTTRPDAITIDGQALQARLLADLGRYPEAYRVMTEYMQHYKQHFNQTLSQHANAFQAEMELARSEANNRALQQENDRKRQQLLYQQSARYYQLMLVILLAGALILLGLTTRRLHRSSRHLYKLATFDQLTGLPNRRALLERLTQQWQLDEPLTLLIIDIDHFKQINDRHGHQTGDLAIQKLAEELKRWAPDLQQVGRWGGEEFLVAMPQDGTTCWHLAEQLRSRIESLGSPHMTISTGVAERSPEDDSLNQLIHRADMAMYQAKRQGRNQTILAAAPNLLSELTSSVA</sequence>
<dbReference type="InterPro" id="IPR000160">
    <property type="entry name" value="GGDEF_dom"/>
</dbReference>
<feature type="domain" description="GGDEF" evidence="5">
    <location>
        <begin position="456"/>
        <end position="582"/>
    </location>
</feature>
<name>A0ABW0Y785_9GAMM</name>
<keyword evidence="4" id="KW-0812">Transmembrane</keyword>
<dbReference type="Gene3D" id="3.30.70.270">
    <property type="match status" value="1"/>
</dbReference>
<reference evidence="7" key="1">
    <citation type="journal article" date="2019" name="Int. J. Syst. Evol. Microbiol.">
        <title>The Global Catalogue of Microorganisms (GCM) 10K type strain sequencing project: providing services to taxonomists for standard genome sequencing and annotation.</title>
        <authorList>
            <consortium name="The Broad Institute Genomics Platform"/>
            <consortium name="The Broad Institute Genome Sequencing Center for Infectious Disease"/>
            <person name="Wu L."/>
            <person name="Ma J."/>
        </authorList>
    </citation>
    <scope>NUCLEOTIDE SEQUENCE [LARGE SCALE GENOMIC DNA]</scope>
    <source>
        <strain evidence="7">KCTC 15012</strain>
    </source>
</reference>
<keyword evidence="6" id="KW-0548">Nucleotidyltransferase</keyword>
<dbReference type="SUPFAM" id="SSF55073">
    <property type="entry name" value="Nucleotide cyclase"/>
    <property type="match status" value="1"/>
</dbReference>
<proteinExistence type="predicted"/>
<organism evidence="6 7">
    <name type="scientific">Aeromonas eucrenophila</name>
    <dbReference type="NCBI Taxonomy" id="649"/>
    <lineage>
        <taxon>Bacteria</taxon>
        <taxon>Pseudomonadati</taxon>
        <taxon>Pseudomonadota</taxon>
        <taxon>Gammaproteobacteria</taxon>
        <taxon>Aeromonadales</taxon>
        <taxon>Aeromonadaceae</taxon>
        <taxon>Aeromonas</taxon>
    </lineage>
</organism>
<feature type="coiled-coil region" evidence="3">
    <location>
        <begin position="360"/>
        <end position="387"/>
    </location>
</feature>
<dbReference type="InterPro" id="IPR029787">
    <property type="entry name" value="Nucleotide_cyclase"/>
</dbReference>